<evidence type="ECO:0000256" key="12">
    <source>
        <dbReference type="SAM" id="SignalP"/>
    </source>
</evidence>
<comment type="caution">
    <text evidence="14">The sequence shown here is derived from an EMBL/GenBank/DDBJ whole genome shotgun (WGS) entry which is preliminary data.</text>
</comment>
<dbReference type="GO" id="GO:0015276">
    <property type="term" value="F:ligand-gated monoatomic ion channel activity"/>
    <property type="evidence" value="ECO:0007669"/>
    <property type="project" value="InterPro"/>
</dbReference>
<feature type="domain" description="Ionotropic glutamate receptor C-terminal" evidence="13">
    <location>
        <begin position="75"/>
        <end position="417"/>
    </location>
</feature>
<evidence type="ECO:0000256" key="4">
    <source>
        <dbReference type="ARBA" id="ARBA00022989"/>
    </source>
</evidence>
<keyword evidence="5" id="KW-0406">Ion transport</keyword>
<dbReference type="Gene3D" id="1.10.287.70">
    <property type="match status" value="1"/>
</dbReference>
<evidence type="ECO:0000256" key="8">
    <source>
        <dbReference type="ARBA" id="ARBA00023180"/>
    </source>
</evidence>
<keyword evidence="3 11" id="KW-0812">Transmembrane</keyword>
<keyword evidence="15" id="KW-1185">Reference proteome</keyword>
<feature type="transmembrane region" description="Helical" evidence="11">
    <location>
        <begin position="196"/>
        <end position="218"/>
    </location>
</feature>
<evidence type="ECO:0000256" key="9">
    <source>
        <dbReference type="ARBA" id="ARBA00023286"/>
    </source>
</evidence>
<name>A0AAP0CJJ9_9ASTR</name>
<evidence type="ECO:0000313" key="14">
    <source>
        <dbReference type="EMBL" id="KAK9055205.1"/>
    </source>
</evidence>
<dbReference type="Proteomes" id="UP001408789">
    <property type="component" value="Unassembled WGS sequence"/>
</dbReference>
<dbReference type="Pfam" id="PF00060">
    <property type="entry name" value="Lig_chan"/>
    <property type="match status" value="1"/>
</dbReference>
<evidence type="ECO:0000256" key="7">
    <source>
        <dbReference type="ARBA" id="ARBA00023170"/>
    </source>
</evidence>
<keyword evidence="12" id="KW-0732">Signal</keyword>
<feature type="transmembrane region" description="Helical" evidence="11">
    <location>
        <begin position="439"/>
        <end position="461"/>
    </location>
</feature>
<dbReference type="Pfam" id="PF10613">
    <property type="entry name" value="Lig_chan-Glu_bd"/>
    <property type="match status" value="1"/>
</dbReference>
<dbReference type="PANTHER" id="PTHR18966">
    <property type="entry name" value="IONOTROPIC GLUTAMATE RECEPTOR"/>
    <property type="match status" value="1"/>
</dbReference>
<dbReference type="GO" id="GO:0016020">
    <property type="term" value="C:membrane"/>
    <property type="evidence" value="ECO:0007669"/>
    <property type="project" value="UniProtKB-SubCell"/>
</dbReference>
<feature type="signal peptide" evidence="12">
    <location>
        <begin position="1"/>
        <end position="23"/>
    </location>
</feature>
<evidence type="ECO:0000256" key="10">
    <source>
        <dbReference type="ARBA" id="ARBA00023303"/>
    </source>
</evidence>
<comment type="subcellular location">
    <subcellularLocation>
        <location evidence="1">Membrane</location>
        <topology evidence="1">Multi-pass membrane protein</topology>
    </subcellularLocation>
</comment>
<keyword evidence="10" id="KW-0407">Ion channel</keyword>
<dbReference type="AlphaFoldDB" id="A0AAP0CJJ9"/>
<dbReference type="Gene3D" id="3.40.190.10">
    <property type="entry name" value="Periplasmic binding protein-like II"/>
    <property type="match status" value="1"/>
</dbReference>
<organism evidence="14 15">
    <name type="scientific">Deinandra increscens subsp. villosa</name>
    <dbReference type="NCBI Taxonomy" id="3103831"/>
    <lineage>
        <taxon>Eukaryota</taxon>
        <taxon>Viridiplantae</taxon>
        <taxon>Streptophyta</taxon>
        <taxon>Embryophyta</taxon>
        <taxon>Tracheophyta</taxon>
        <taxon>Spermatophyta</taxon>
        <taxon>Magnoliopsida</taxon>
        <taxon>eudicotyledons</taxon>
        <taxon>Gunneridae</taxon>
        <taxon>Pentapetalae</taxon>
        <taxon>asterids</taxon>
        <taxon>campanulids</taxon>
        <taxon>Asterales</taxon>
        <taxon>Asteraceae</taxon>
        <taxon>Asteroideae</taxon>
        <taxon>Heliantheae alliance</taxon>
        <taxon>Madieae</taxon>
        <taxon>Madiinae</taxon>
        <taxon>Deinandra</taxon>
    </lineage>
</organism>
<evidence type="ECO:0000256" key="3">
    <source>
        <dbReference type="ARBA" id="ARBA00022692"/>
    </source>
</evidence>
<feature type="chain" id="PRO_5042973307" description="Ionotropic glutamate receptor C-terminal domain-containing protein" evidence="12">
    <location>
        <begin position="24"/>
        <end position="493"/>
    </location>
</feature>
<accession>A0AAP0CJJ9</accession>
<evidence type="ECO:0000256" key="1">
    <source>
        <dbReference type="ARBA" id="ARBA00004141"/>
    </source>
</evidence>
<reference evidence="14 15" key="1">
    <citation type="submission" date="2024-04" db="EMBL/GenBank/DDBJ databases">
        <title>The reference genome of an endangered Asteraceae, Deinandra increscens subsp. villosa, native to the Central Coast of California.</title>
        <authorList>
            <person name="Guilliams M."/>
            <person name="Hasenstab-Lehman K."/>
            <person name="Meyer R."/>
            <person name="Mcevoy S."/>
        </authorList>
    </citation>
    <scope>NUCLEOTIDE SEQUENCE [LARGE SCALE GENOMIC DNA]</scope>
    <source>
        <tissue evidence="14">Leaf</tissue>
    </source>
</reference>
<keyword evidence="8" id="KW-0325">Glycoprotein</keyword>
<keyword evidence="7" id="KW-0675">Receptor</keyword>
<dbReference type="EMBL" id="JBCNJP010000025">
    <property type="protein sequence ID" value="KAK9055205.1"/>
    <property type="molecule type" value="Genomic_DNA"/>
</dbReference>
<dbReference type="InterPro" id="IPR019594">
    <property type="entry name" value="Glu/Gly-bd"/>
</dbReference>
<dbReference type="SUPFAM" id="SSF53850">
    <property type="entry name" value="Periplasmic binding protein-like II"/>
    <property type="match status" value="1"/>
</dbReference>
<feature type="transmembrane region" description="Helical" evidence="11">
    <location>
        <begin position="259"/>
        <end position="283"/>
    </location>
</feature>
<dbReference type="InterPro" id="IPR001320">
    <property type="entry name" value="Iontro_rcpt_C"/>
</dbReference>
<keyword evidence="6 11" id="KW-0472">Membrane</keyword>
<evidence type="ECO:0000256" key="2">
    <source>
        <dbReference type="ARBA" id="ARBA00022448"/>
    </source>
</evidence>
<proteinExistence type="predicted"/>
<dbReference type="SMART" id="SM00079">
    <property type="entry name" value="PBPe"/>
    <property type="match status" value="1"/>
</dbReference>
<evidence type="ECO:0000313" key="15">
    <source>
        <dbReference type="Proteomes" id="UP001408789"/>
    </source>
</evidence>
<gene>
    <name evidence="14" type="ORF">SSX86_026287</name>
</gene>
<sequence>MGIRKPILFFHFFVFFICHHHLATESASTEPVTAYTKWIEQQINGTVTVCKDILGTKWKNDINIILSPNANQPFTVCVPERKAFPEFVDVNEDGTLKGGFSVAVFCLVLQELPFKIQPVFEVATKESKVVHKASNLVQKLKSKDCDVVVGDITITSNRTKSVDFTMPYMSSEIYMLVPAVRKWNQTMLTLVRPFTIRLWIAVITACIFIGAALGYLEYREKNPDFLNVPFYRKLFMIIWFPVSKIFFQEGRIHNRCSKVVLVIWLTTIFIVMQIFTACLSSWLTVNQLQPKVPKQYQVVGYQDGSFIMDFVNDHVQRSLKVDKVRGLPLSVLDDYKNVLDNGTVDAIFDELPYIDIFLAKYGDSYMKVGPLAGESGLGFLSQVFSRGSLLQQEFSRAVVKVNESPDMTEMKKKYFGVQIPGPTHETADSLPQSLDIHSFFLLFVFMGLATIIAVICSEITLMRTSAKISPEISIHIMSLVQTMSASSNQIAEN</sequence>
<dbReference type="InterPro" id="IPR015683">
    <property type="entry name" value="Ionotropic_Glu_rcpt"/>
</dbReference>
<evidence type="ECO:0000259" key="13">
    <source>
        <dbReference type="SMART" id="SM00079"/>
    </source>
</evidence>
<keyword evidence="2" id="KW-0813">Transport</keyword>
<evidence type="ECO:0000256" key="11">
    <source>
        <dbReference type="SAM" id="Phobius"/>
    </source>
</evidence>
<keyword evidence="4 11" id="KW-1133">Transmembrane helix</keyword>
<evidence type="ECO:0000256" key="6">
    <source>
        <dbReference type="ARBA" id="ARBA00023136"/>
    </source>
</evidence>
<protein>
    <recommendedName>
        <fullName evidence="13">Ionotropic glutamate receptor C-terminal domain-containing protein</fullName>
    </recommendedName>
</protein>
<evidence type="ECO:0000256" key="5">
    <source>
        <dbReference type="ARBA" id="ARBA00023065"/>
    </source>
</evidence>
<keyword evidence="9" id="KW-1071">Ligand-gated ion channel</keyword>